<accession>A0A1T0AB52</accession>
<feature type="transmembrane region" description="Helical" evidence="1">
    <location>
        <begin position="77"/>
        <end position="97"/>
    </location>
</feature>
<dbReference type="AlphaFoldDB" id="A0A1T0AB52"/>
<dbReference type="Proteomes" id="UP000190435">
    <property type="component" value="Unassembled WGS sequence"/>
</dbReference>
<feature type="transmembrane region" description="Helical" evidence="1">
    <location>
        <begin position="341"/>
        <end position="363"/>
    </location>
</feature>
<feature type="transmembrane region" description="Helical" evidence="1">
    <location>
        <begin position="182"/>
        <end position="208"/>
    </location>
</feature>
<evidence type="ECO:0000256" key="1">
    <source>
        <dbReference type="SAM" id="Phobius"/>
    </source>
</evidence>
<protein>
    <submittedName>
        <fullName evidence="2">Uncharacterized protein</fullName>
    </submittedName>
</protein>
<keyword evidence="1" id="KW-0472">Membrane</keyword>
<dbReference type="Proteomes" id="UP000255279">
    <property type="component" value="Unassembled WGS sequence"/>
</dbReference>
<feature type="transmembrane region" description="Helical" evidence="1">
    <location>
        <begin position="117"/>
        <end position="137"/>
    </location>
</feature>
<name>A0A1T0AB52_9GAMM</name>
<dbReference type="EMBL" id="MUXU01000007">
    <property type="protein sequence ID" value="OOR92952.1"/>
    <property type="molecule type" value="Genomic_DNA"/>
</dbReference>
<feature type="transmembrane region" description="Helical" evidence="1">
    <location>
        <begin position="297"/>
        <end position="321"/>
    </location>
</feature>
<evidence type="ECO:0000313" key="2">
    <source>
        <dbReference type="EMBL" id="OOR92952.1"/>
    </source>
</evidence>
<evidence type="ECO:0000313" key="5">
    <source>
        <dbReference type="Proteomes" id="UP000255279"/>
    </source>
</evidence>
<dbReference type="EMBL" id="UGQE01000001">
    <property type="protein sequence ID" value="STZ10080.1"/>
    <property type="molecule type" value="Genomic_DNA"/>
</dbReference>
<feature type="transmembrane region" description="Helical" evidence="1">
    <location>
        <begin position="215"/>
        <end position="238"/>
    </location>
</feature>
<keyword evidence="1" id="KW-1133">Transmembrane helix</keyword>
<reference evidence="2 4" key="1">
    <citation type="submission" date="2017-02" db="EMBL/GenBank/DDBJ databases">
        <title>Draft genome sequence of Moraxella caviae CCUG 355 type strain.</title>
        <authorList>
            <person name="Engstrom-Jakobsson H."/>
            <person name="Salva-Serra F."/>
            <person name="Thorell K."/>
            <person name="Gonzales-Siles L."/>
            <person name="Karlsson R."/>
            <person name="Boulund F."/>
            <person name="Engstrand L."/>
            <person name="Moore E."/>
        </authorList>
    </citation>
    <scope>NUCLEOTIDE SEQUENCE [LARGE SCALE GENOMIC DNA]</scope>
    <source>
        <strain evidence="2 4">CCUG 355</strain>
    </source>
</reference>
<keyword evidence="4" id="KW-1185">Reference proteome</keyword>
<keyword evidence="1" id="KW-0812">Transmembrane</keyword>
<feature type="transmembrane region" description="Helical" evidence="1">
    <location>
        <begin position="244"/>
        <end position="265"/>
    </location>
</feature>
<feature type="transmembrane region" description="Helical" evidence="1">
    <location>
        <begin position="144"/>
        <end position="170"/>
    </location>
</feature>
<reference evidence="3 5" key="2">
    <citation type="submission" date="2018-06" db="EMBL/GenBank/DDBJ databases">
        <authorList>
            <consortium name="Pathogen Informatics"/>
            <person name="Doyle S."/>
        </authorList>
    </citation>
    <scope>NUCLEOTIDE SEQUENCE [LARGE SCALE GENOMIC DNA]</scope>
    <source>
        <strain evidence="3 5">NCTC10293</strain>
    </source>
</reference>
<feature type="transmembrane region" description="Helical" evidence="1">
    <location>
        <begin position="37"/>
        <end position="56"/>
    </location>
</feature>
<organism evidence="2 4">
    <name type="scientific">Moraxella caviae</name>
    <dbReference type="NCBI Taxonomy" id="34060"/>
    <lineage>
        <taxon>Bacteria</taxon>
        <taxon>Pseudomonadati</taxon>
        <taxon>Pseudomonadota</taxon>
        <taxon>Gammaproteobacteria</taxon>
        <taxon>Moraxellales</taxon>
        <taxon>Moraxellaceae</taxon>
        <taxon>Moraxella</taxon>
    </lineage>
</organism>
<feature type="transmembrane region" description="Helical" evidence="1">
    <location>
        <begin position="272"/>
        <end position="291"/>
    </location>
</feature>
<dbReference type="OrthoDB" id="6650147at2"/>
<evidence type="ECO:0000313" key="4">
    <source>
        <dbReference type="Proteomes" id="UP000190435"/>
    </source>
</evidence>
<dbReference type="RefSeq" id="WP_078275641.1">
    <property type="nucleotide sequence ID" value="NZ_MUXU01000007.1"/>
</dbReference>
<sequence>MLSRHTVFFVASALPLLFVGLVAPSKAHELDFWLMWVLSMTLVGLPILFAEVALSARSAAMPWQGMQKLTREADASLVWRVFAGLSVVVAILIAASITARLAVGFDAQMPNVAQDLGVPTLGVSAALMVVALILSLLKARLLPVGLLLVVAGALVSLFDGGIMSGVAVPMMTEFTLGEFGRALLLALLSVGVGTGLYWFGGSVIAPVAMASKKSLAGLILPIWLTQLIFGAFALFAGSAMVTPASFLVSGVGMLLIAAFLLYYAASQLIARFGLVIGAIATLVLAVIFSPLPVSVLLVVLAVLSLLAVLNLAIFAGFVMKISHLRKTLNFGSEGRYNIWRVLVRIIVPLAVVVALAGLVMEWLA</sequence>
<evidence type="ECO:0000313" key="3">
    <source>
        <dbReference type="EMBL" id="STZ10080.1"/>
    </source>
</evidence>
<gene>
    <name evidence="2" type="ORF">B0181_01020</name>
    <name evidence="3" type="ORF">NCTC10293_00402</name>
</gene>
<proteinExistence type="predicted"/>